<proteinExistence type="predicted"/>
<dbReference type="InterPro" id="IPR013154">
    <property type="entry name" value="ADH-like_N"/>
</dbReference>
<comment type="caution">
    <text evidence="2">The sequence shown here is derived from an EMBL/GenBank/DDBJ whole genome shotgun (WGS) entry which is preliminary data.</text>
</comment>
<dbReference type="SUPFAM" id="SSF51735">
    <property type="entry name" value="NAD(P)-binding Rossmann-fold domains"/>
    <property type="match status" value="1"/>
</dbReference>
<dbReference type="OrthoDB" id="9782155at2"/>
<dbReference type="InterPro" id="IPR020843">
    <property type="entry name" value="ER"/>
</dbReference>
<dbReference type="Gene3D" id="3.90.180.10">
    <property type="entry name" value="Medium-chain alcohol dehydrogenases, catalytic domain"/>
    <property type="match status" value="1"/>
</dbReference>
<dbReference type="PANTHER" id="PTHR43677:SF1">
    <property type="entry name" value="ACRYLYL-COA REDUCTASE ACUI-RELATED"/>
    <property type="match status" value="1"/>
</dbReference>
<organism evidence="2 3">
    <name type="scientific">Salisediminibacterium halotolerans</name>
    <dbReference type="NCBI Taxonomy" id="517425"/>
    <lineage>
        <taxon>Bacteria</taxon>
        <taxon>Bacillati</taxon>
        <taxon>Bacillota</taxon>
        <taxon>Bacilli</taxon>
        <taxon>Bacillales</taxon>
        <taxon>Bacillaceae</taxon>
        <taxon>Salisediminibacterium</taxon>
    </lineage>
</organism>
<name>A0A1H9SI46_9BACI</name>
<reference evidence="3" key="1">
    <citation type="submission" date="2016-10" db="EMBL/GenBank/DDBJ databases">
        <authorList>
            <person name="de Groot N.N."/>
        </authorList>
    </citation>
    <scope>NUCLEOTIDE SEQUENCE [LARGE SCALE GENOMIC DNA]</scope>
    <source>
        <strain evidence="3">10nlg</strain>
    </source>
</reference>
<dbReference type="RefSeq" id="WP_093072443.1">
    <property type="nucleotide sequence ID" value="NZ_FOGV01000007.1"/>
</dbReference>
<gene>
    <name evidence="2" type="ORF">SAMN05444126_10713</name>
</gene>
<dbReference type="Proteomes" id="UP000199318">
    <property type="component" value="Unassembled WGS sequence"/>
</dbReference>
<evidence type="ECO:0000313" key="2">
    <source>
        <dbReference type="EMBL" id="SER84642.1"/>
    </source>
</evidence>
<dbReference type="Gene3D" id="3.40.50.720">
    <property type="entry name" value="NAD(P)-binding Rossmann-like Domain"/>
    <property type="match status" value="1"/>
</dbReference>
<dbReference type="InterPro" id="IPR051397">
    <property type="entry name" value="Zn-ADH-like_protein"/>
</dbReference>
<dbReference type="InterPro" id="IPR011032">
    <property type="entry name" value="GroES-like_sf"/>
</dbReference>
<dbReference type="Pfam" id="PF08240">
    <property type="entry name" value="ADH_N"/>
    <property type="match status" value="1"/>
</dbReference>
<feature type="domain" description="Enoyl reductase (ER)" evidence="1">
    <location>
        <begin position="12"/>
        <end position="325"/>
    </location>
</feature>
<dbReference type="GO" id="GO:0043957">
    <property type="term" value="F:acryloyl-CoA reductase (NADPH) activity"/>
    <property type="evidence" value="ECO:0007669"/>
    <property type="project" value="TreeGrafter"/>
</dbReference>
<dbReference type="STRING" id="1464123.SAMN05444126_10713"/>
<evidence type="ECO:0000313" key="3">
    <source>
        <dbReference type="Proteomes" id="UP000199318"/>
    </source>
</evidence>
<dbReference type="PANTHER" id="PTHR43677">
    <property type="entry name" value="SHORT-CHAIN DEHYDROGENASE/REDUCTASE"/>
    <property type="match status" value="1"/>
</dbReference>
<dbReference type="InterPro" id="IPR036291">
    <property type="entry name" value="NAD(P)-bd_dom_sf"/>
</dbReference>
<dbReference type="AlphaFoldDB" id="A0A1H9SI46"/>
<dbReference type="Pfam" id="PF00107">
    <property type="entry name" value="ADH_zinc_N"/>
    <property type="match status" value="1"/>
</dbReference>
<dbReference type="InterPro" id="IPR013149">
    <property type="entry name" value="ADH-like_C"/>
</dbReference>
<evidence type="ECO:0000259" key="1">
    <source>
        <dbReference type="SMART" id="SM00829"/>
    </source>
</evidence>
<accession>A0A1H9SI46</accession>
<sequence length="329" mass="35072">MNQPFRAFSASGNGTGEVVQKNEEQLPEGNVVIEVFYSGVNYKDALALDPKSKVASGYPITPGIDLSGKVVSSSDPRFKEGDDVICTSYELGVGHDGGYAEYARVPADWVVPLPDGLTLREAMIIGTAGFTAAMSIHRLEENGLDPSQEPILVTGSTGGVGSIAISMLNERGYSVTASTGKESEHDYLYRLGASDVIHRDELNPEQRRPLDRQRWAAAVDATGGAPLAYILSSVKQHGAVAVSGLTAGIDIPTTVVPFILRGVDLLGIDSSYCPMPLREKVWQRAATDLKPAHLEDIVQEEIGLDGLNEAIAGVVQGQARGRTLVNVKK</sequence>
<dbReference type="InterPro" id="IPR014188">
    <property type="entry name" value="Acrylyl-CoA_reductase_AcuI"/>
</dbReference>
<dbReference type="NCBIfam" id="TIGR02823">
    <property type="entry name" value="oxido_YhdH"/>
    <property type="match status" value="1"/>
</dbReference>
<dbReference type="EMBL" id="FOGV01000007">
    <property type="protein sequence ID" value="SER84642.1"/>
    <property type="molecule type" value="Genomic_DNA"/>
</dbReference>
<dbReference type="SMART" id="SM00829">
    <property type="entry name" value="PKS_ER"/>
    <property type="match status" value="1"/>
</dbReference>
<protein>
    <submittedName>
        <fullName evidence="2">Quinone oxidoreductase, YhdH/YhfP family</fullName>
    </submittedName>
</protein>
<keyword evidence="3" id="KW-1185">Reference proteome</keyword>
<dbReference type="SUPFAM" id="SSF50129">
    <property type="entry name" value="GroES-like"/>
    <property type="match status" value="1"/>
</dbReference>